<organism evidence="2 3">
    <name type="scientific">Thalassotalea euphylliae</name>
    <dbReference type="NCBI Taxonomy" id="1655234"/>
    <lineage>
        <taxon>Bacteria</taxon>
        <taxon>Pseudomonadati</taxon>
        <taxon>Pseudomonadota</taxon>
        <taxon>Gammaproteobacteria</taxon>
        <taxon>Alteromonadales</taxon>
        <taxon>Colwelliaceae</taxon>
        <taxon>Thalassotalea</taxon>
    </lineage>
</organism>
<dbReference type="RefSeq" id="WP_116013525.1">
    <property type="nucleotide sequence ID" value="NZ_QUOT01000001.1"/>
</dbReference>
<keyword evidence="1" id="KW-0812">Transmembrane</keyword>
<dbReference type="Proteomes" id="UP000256899">
    <property type="component" value="Unassembled WGS sequence"/>
</dbReference>
<keyword evidence="1" id="KW-1133">Transmembrane helix</keyword>
<evidence type="ECO:0000313" key="3">
    <source>
        <dbReference type="Proteomes" id="UP000256899"/>
    </source>
</evidence>
<evidence type="ECO:0000256" key="1">
    <source>
        <dbReference type="SAM" id="Phobius"/>
    </source>
</evidence>
<dbReference type="AlphaFoldDB" id="A0A3E0TYU8"/>
<dbReference type="EMBL" id="QUOT01000001">
    <property type="protein sequence ID" value="REL29579.1"/>
    <property type="molecule type" value="Genomic_DNA"/>
</dbReference>
<reference evidence="3" key="1">
    <citation type="submission" date="2018-08" db="EMBL/GenBank/DDBJ databases">
        <title>Thalassotalea euphylliae genome.</title>
        <authorList>
            <person name="Summers S."/>
            <person name="Rice S.A."/>
            <person name="Freckelton M.L."/>
            <person name="Nedved B.T."/>
            <person name="Hadfield M.G."/>
        </authorList>
    </citation>
    <scope>NUCLEOTIDE SEQUENCE [LARGE SCALE GENOMIC DNA]</scope>
    <source>
        <strain evidence="3">H3</strain>
    </source>
</reference>
<feature type="transmembrane region" description="Helical" evidence="1">
    <location>
        <begin position="102"/>
        <end position="125"/>
    </location>
</feature>
<evidence type="ECO:0000313" key="2">
    <source>
        <dbReference type="EMBL" id="REL29579.1"/>
    </source>
</evidence>
<comment type="caution">
    <text evidence="2">The sequence shown here is derived from an EMBL/GenBank/DDBJ whole genome shotgun (WGS) entry which is preliminary data.</text>
</comment>
<keyword evidence="3" id="KW-1185">Reference proteome</keyword>
<sequence>MDSNKQWPEVDRRENKDTWVNILQWLSLIGWFLFSIALVVSFYAAPERSYGITRYKGIEVRDYWVTPLTDYLYVLLWVTALLSLGSIVLSHFRTRRATDNKFYNFVLLFVICAAWVFYIAINAYWQS</sequence>
<feature type="transmembrane region" description="Helical" evidence="1">
    <location>
        <begin position="71"/>
        <end position="90"/>
    </location>
</feature>
<feature type="transmembrane region" description="Helical" evidence="1">
    <location>
        <begin position="22"/>
        <end position="45"/>
    </location>
</feature>
<gene>
    <name evidence="2" type="ORF">DXX94_01935</name>
</gene>
<proteinExistence type="predicted"/>
<name>A0A3E0TYU8_9GAMM</name>
<keyword evidence="1" id="KW-0472">Membrane</keyword>
<accession>A0A3E0TYU8</accession>
<protein>
    <submittedName>
        <fullName evidence="2">Uncharacterized protein</fullName>
    </submittedName>
</protein>